<organism evidence="6 7">
    <name type="scientific">Alkalibaculum bacchi</name>
    <dbReference type="NCBI Taxonomy" id="645887"/>
    <lineage>
        <taxon>Bacteria</taxon>
        <taxon>Bacillati</taxon>
        <taxon>Bacillota</taxon>
        <taxon>Clostridia</taxon>
        <taxon>Eubacteriales</taxon>
        <taxon>Eubacteriaceae</taxon>
        <taxon>Alkalibaculum</taxon>
    </lineage>
</organism>
<dbReference type="GO" id="GO:0050667">
    <property type="term" value="P:homocysteine metabolic process"/>
    <property type="evidence" value="ECO:0007669"/>
    <property type="project" value="TreeGrafter"/>
</dbReference>
<keyword evidence="3" id="KW-0170">Cobalt</keyword>
<dbReference type="PROSITE" id="PS51332">
    <property type="entry name" value="B12_BINDING"/>
    <property type="match status" value="1"/>
</dbReference>
<proteinExistence type="inferred from homology"/>
<dbReference type="GO" id="GO:0031419">
    <property type="term" value="F:cobalamin binding"/>
    <property type="evidence" value="ECO:0007669"/>
    <property type="project" value="InterPro"/>
</dbReference>
<feature type="domain" description="B12-binding" evidence="4">
    <location>
        <begin position="88"/>
        <end position="211"/>
    </location>
</feature>
<evidence type="ECO:0000256" key="1">
    <source>
        <dbReference type="ARBA" id="ARBA00010854"/>
    </source>
</evidence>
<accession>A0A366I1K3</accession>
<evidence type="ECO:0000259" key="4">
    <source>
        <dbReference type="PROSITE" id="PS51332"/>
    </source>
</evidence>
<dbReference type="OrthoDB" id="9803687at2"/>
<name>A0A366I1K3_9FIRM</name>
<evidence type="ECO:0000256" key="3">
    <source>
        <dbReference type="ARBA" id="ARBA00023285"/>
    </source>
</evidence>
<dbReference type="AlphaFoldDB" id="A0A366I1K3"/>
<dbReference type="SUPFAM" id="SSF47644">
    <property type="entry name" value="Methionine synthase domain"/>
    <property type="match status" value="1"/>
</dbReference>
<dbReference type="InterPro" id="IPR006158">
    <property type="entry name" value="Cobalamin-bd"/>
</dbReference>
<feature type="domain" description="B12-binding N-terminal" evidence="5">
    <location>
        <begin position="1"/>
        <end position="88"/>
    </location>
</feature>
<dbReference type="InterPro" id="IPR036594">
    <property type="entry name" value="Meth_synthase_dom"/>
</dbReference>
<dbReference type="SUPFAM" id="SSF52242">
    <property type="entry name" value="Cobalamin (vitamin B12)-binding domain"/>
    <property type="match status" value="1"/>
</dbReference>
<dbReference type="InterPro" id="IPR050554">
    <property type="entry name" value="Met_Synthase/Corrinoid"/>
</dbReference>
<dbReference type="EMBL" id="QNRX01000018">
    <property type="protein sequence ID" value="RBP59663.1"/>
    <property type="molecule type" value="Genomic_DNA"/>
</dbReference>
<evidence type="ECO:0000256" key="2">
    <source>
        <dbReference type="ARBA" id="ARBA00022723"/>
    </source>
</evidence>
<keyword evidence="6" id="KW-0808">Transferase</keyword>
<dbReference type="GO" id="GO:0046653">
    <property type="term" value="P:tetrahydrofolate metabolic process"/>
    <property type="evidence" value="ECO:0007669"/>
    <property type="project" value="TreeGrafter"/>
</dbReference>
<dbReference type="Pfam" id="PF02310">
    <property type="entry name" value="B12-binding"/>
    <property type="match status" value="1"/>
</dbReference>
<dbReference type="GO" id="GO:0005829">
    <property type="term" value="C:cytosol"/>
    <property type="evidence" value="ECO:0007669"/>
    <property type="project" value="TreeGrafter"/>
</dbReference>
<dbReference type="Proteomes" id="UP000253490">
    <property type="component" value="Unassembled WGS sequence"/>
</dbReference>
<sequence length="211" mass="22126">MSVLEYIKNSVIAGDDEQVLKDVKMAIDMKEEPLSIINDGLIAGMNVVGARFKVGDMFVPEVLMAAQTMAAGVELVKPLIAAGDMPNKGTIILGTVKGDLHDIGKQLVAIMFDSNGYNVVDVGFDVPTEKFVEAVKEHNAELVGMSALLTTTMLEMKTVIDALEAAGLRDSVKVLIGGAPVTAEFGEEIGADGYAPDAGSATELADTLLGI</sequence>
<dbReference type="InterPro" id="IPR036724">
    <property type="entry name" value="Cobalamin-bd_sf"/>
</dbReference>
<dbReference type="PROSITE" id="PS51337">
    <property type="entry name" value="B12_BINDING_NTER"/>
    <property type="match status" value="1"/>
</dbReference>
<keyword evidence="2" id="KW-0479">Metal-binding</keyword>
<comment type="similarity">
    <text evidence="1">Belongs to the methylamine corrinoid protein family.</text>
</comment>
<comment type="caution">
    <text evidence="6">The sequence shown here is derived from an EMBL/GenBank/DDBJ whole genome shotgun (WGS) entry which is preliminary data.</text>
</comment>
<dbReference type="InterPro" id="IPR003759">
    <property type="entry name" value="Cbl-bd_cap"/>
</dbReference>
<protein>
    <submittedName>
        <fullName evidence="6">5-methyltetrahydrofolate--homocysteine methyltransferase</fullName>
    </submittedName>
</protein>
<gene>
    <name evidence="6" type="ORF">DES36_11813</name>
</gene>
<dbReference type="CDD" id="cd02070">
    <property type="entry name" value="corrinoid_protein_B12-BD"/>
    <property type="match status" value="1"/>
</dbReference>
<dbReference type="Gene3D" id="1.10.1240.10">
    <property type="entry name" value="Methionine synthase domain"/>
    <property type="match status" value="1"/>
</dbReference>
<evidence type="ECO:0000313" key="7">
    <source>
        <dbReference type="Proteomes" id="UP000253490"/>
    </source>
</evidence>
<dbReference type="Pfam" id="PF02607">
    <property type="entry name" value="B12-binding_2"/>
    <property type="match status" value="1"/>
</dbReference>
<dbReference type="FunFam" id="3.40.50.280:FF:000003">
    <property type="entry name" value="Dimethylamine methyltransferase corrinoid protein"/>
    <property type="match status" value="1"/>
</dbReference>
<dbReference type="GO" id="GO:0008705">
    <property type="term" value="F:methionine synthase activity"/>
    <property type="evidence" value="ECO:0007669"/>
    <property type="project" value="TreeGrafter"/>
</dbReference>
<dbReference type="PANTHER" id="PTHR45833">
    <property type="entry name" value="METHIONINE SYNTHASE"/>
    <property type="match status" value="1"/>
</dbReference>
<keyword evidence="6" id="KW-0489">Methyltransferase</keyword>
<reference evidence="6 7" key="1">
    <citation type="submission" date="2018-06" db="EMBL/GenBank/DDBJ databases">
        <title>Genomic Encyclopedia of Type Strains, Phase IV (KMG-IV): sequencing the most valuable type-strain genomes for metagenomic binning, comparative biology and taxonomic classification.</title>
        <authorList>
            <person name="Goeker M."/>
        </authorList>
    </citation>
    <scope>NUCLEOTIDE SEQUENCE [LARGE SCALE GENOMIC DNA]</scope>
    <source>
        <strain evidence="6 7">DSM 22112</strain>
    </source>
</reference>
<dbReference type="PANTHER" id="PTHR45833:SF1">
    <property type="entry name" value="METHIONINE SYNTHASE"/>
    <property type="match status" value="1"/>
</dbReference>
<evidence type="ECO:0000313" key="6">
    <source>
        <dbReference type="EMBL" id="RBP59663.1"/>
    </source>
</evidence>
<dbReference type="RefSeq" id="WP_113921448.1">
    <property type="nucleotide sequence ID" value="NZ_QNRX01000018.1"/>
</dbReference>
<dbReference type="GO" id="GO:0046872">
    <property type="term" value="F:metal ion binding"/>
    <property type="evidence" value="ECO:0007669"/>
    <property type="project" value="UniProtKB-KW"/>
</dbReference>
<dbReference type="GO" id="GO:0032259">
    <property type="term" value="P:methylation"/>
    <property type="evidence" value="ECO:0007669"/>
    <property type="project" value="UniProtKB-KW"/>
</dbReference>
<dbReference type="SMART" id="SM01018">
    <property type="entry name" value="B12-binding_2"/>
    <property type="match status" value="1"/>
</dbReference>
<dbReference type="Gene3D" id="3.40.50.280">
    <property type="entry name" value="Cobalamin-binding domain"/>
    <property type="match status" value="1"/>
</dbReference>
<keyword evidence="7" id="KW-1185">Reference proteome</keyword>
<evidence type="ECO:0000259" key="5">
    <source>
        <dbReference type="PROSITE" id="PS51337"/>
    </source>
</evidence>